<dbReference type="RefSeq" id="WP_197006378.1">
    <property type="nucleotide sequence ID" value="NZ_BONS01000006.1"/>
</dbReference>
<comment type="caution">
    <text evidence="3">The sequence shown here is derived from an EMBL/GenBank/DDBJ whole genome shotgun (WGS) entry which is preliminary data.</text>
</comment>
<organism evidence="3 4">
    <name type="scientific">Longispora fulva</name>
    <dbReference type="NCBI Taxonomy" id="619741"/>
    <lineage>
        <taxon>Bacteria</taxon>
        <taxon>Bacillati</taxon>
        <taxon>Actinomycetota</taxon>
        <taxon>Actinomycetes</taxon>
        <taxon>Micromonosporales</taxon>
        <taxon>Micromonosporaceae</taxon>
        <taxon>Longispora</taxon>
    </lineage>
</organism>
<dbReference type="Proteomes" id="UP000622552">
    <property type="component" value="Unassembled WGS sequence"/>
</dbReference>
<dbReference type="Pfam" id="PF03816">
    <property type="entry name" value="LytR_cpsA_psr"/>
    <property type="match status" value="1"/>
</dbReference>
<gene>
    <name evidence="3" type="ORF">IW245_005953</name>
</gene>
<evidence type="ECO:0000256" key="1">
    <source>
        <dbReference type="ARBA" id="ARBA00006068"/>
    </source>
</evidence>
<dbReference type="PANTHER" id="PTHR33392">
    <property type="entry name" value="POLYISOPRENYL-TEICHOIC ACID--PEPTIDOGLYCAN TEICHOIC ACID TRANSFERASE TAGU"/>
    <property type="match status" value="1"/>
</dbReference>
<name>A0A8J7KLT8_9ACTN</name>
<dbReference type="Gene3D" id="3.40.630.190">
    <property type="entry name" value="LCP protein"/>
    <property type="match status" value="1"/>
</dbReference>
<sequence length="331" mass="35836">MIAVGSGGTLLAGQLILNHVSDAIGSDSLLPAGSGNQPRSEVTGPLNILLAGLDYRAGDADSETNQRADSVMWVHIPREHDRAYIVSLPRDLVVDIPAFPAAKFQGEKGGRLNASFAAGMQNKMGRPGGMQLLTKTVEQLTGVKFDMAGVIDWYGFTGITHELGGVTMCLDKGFKSTQPGFKNFTFDAGCNHYDEHKALALVRQRYDVEGGDYGRQKLQQQFIKQILKQATSKDVLSNPLKLNAIIKSVGASLKIDFGAYDFADLLWALKGITPDNLLTMRIPSSTIGNENNYGGEALNPQLGPEMFRAMADERIELFLASHPELASRLPA</sequence>
<accession>A0A8J7KLT8</accession>
<evidence type="ECO:0000313" key="3">
    <source>
        <dbReference type="EMBL" id="MBG6139759.1"/>
    </source>
</evidence>
<proteinExistence type="inferred from homology"/>
<dbReference type="PANTHER" id="PTHR33392:SF6">
    <property type="entry name" value="POLYISOPRENYL-TEICHOIC ACID--PEPTIDOGLYCAN TEICHOIC ACID TRANSFERASE TAGU"/>
    <property type="match status" value="1"/>
</dbReference>
<evidence type="ECO:0000259" key="2">
    <source>
        <dbReference type="Pfam" id="PF03816"/>
    </source>
</evidence>
<dbReference type="AlphaFoldDB" id="A0A8J7KLT8"/>
<protein>
    <submittedName>
        <fullName evidence="3">LCP family protein required for cell wall assembly</fullName>
    </submittedName>
</protein>
<dbReference type="NCBIfam" id="TIGR00350">
    <property type="entry name" value="lytR_cpsA_psr"/>
    <property type="match status" value="1"/>
</dbReference>
<reference evidence="3" key="1">
    <citation type="submission" date="2020-11" db="EMBL/GenBank/DDBJ databases">
        <title>Sequencing the genomes of 1000 actinobacteria strains.</title>
        <authorList>
            <person name="Klenk H.-P."/>
        </authorList>
    </citation>
    <scope>NUCLEOTIDE SEQUENCE</scope>
    <source>
        <strain evidence="3">DSM 45356</strain>
    </source>
</reference>
<evidence type="ECO:0000313" key="4">
    <source>
        <dbReference type="Proteomes" id="UP000622552"/>
    </source>
</evidence>
<dbReference type="EMBL" id="JADOUF010000001">
    <property type="protein sequence ID" value="MBG6139759.1"/>
    <property type="molecule type" value="Genomic_DNA"/>
</dbReference>
<comment type="similarity">
    <text evidence="1">Belongs to the LytR/CpsA/Psr (LCP) family.</text>
</comment>
<dbReference type="InterPro" id="IPR050922">
    <property type="entry name" value="LytR/CpsA/Psr_CW_biosynth"/>
</dbReference>
<dbReference type="InterPro" id="IPR004474">
    <property type="entry name" value="LytR_CpsA_psr"/>
</dbReference>
<keyword evidence="4" id="KW-1185">Reference proteome</keyword>
<feature type="domain" description="Cell envelope-related transcriptional attenuator" evidence="2">
    <location>
        <begin position="67"/>
        <end position="231"/>
    </location>
</feature>